<dbReference type="CDD" id="cd02440">
    <property type="entry name" value="AdoMet_MTases"/>
    <property type="match status" value="1"/>
</dbReference>
<dbReference type="Pfam" id="PF08242">
    <property type="entry name" value="Methyltransf_12"/>
    <property type="match status" value="1"/>
</dbReference>
<dbReference type="SUPFAM" id="SSF53335">
    <property type="entry name" value="S-adenosyl-L-methionine-dependent methyltransferases"/>
    <property type="match status" value="1"/>
</dbReference>
<organism evidence="2 3">
    <name type="scientific">Candidatus Zambryskibacteria bacterium RIFOXYC1_FULL_39_10</name>
    <dbReference type="NCBI Taxonomy" id="1802779"/>
    <lineage>
        <taxon>Bacteria</taxon>
        <taxon>Candidatus Zambryskiibacteriota</taxon>
    </lineage>
</organism>
<reference evidence="2 3" key="1">
    <citation type="journal article" date="2016" name="Nat. Commun.">
        <title>Thousands of microbial genomes shed light on interconnected biogeochemical processes in an aquifer system.</title>
        <authorList>
            <person name="Anantharaman K."/>
            <person name="Brown C.T."/>
            <person name="Hug L.A."/>
            <person name="Sharon I."/>
            <person name="Castelle C.J."/>
            <person name="Probst A.J."/>
            <person name="Thomas B.C."/>
            <person name="Singh A."/>
            <person name="Wilkins M.J."/>
            <person name="Karaoz U."/>
            <person name="Brodie E.L."/>
            <person name="Williams K.H."/>
            <person name="Hubbard S.S."/>
            <person name="Banfield J.F."/>
        </authorList>
    </citation>
    <scope>NUCLEOTIDE SEQUENCE [LARGE SCALE GENOMIC DNA]</scope>
</reference>
<proteinExistence type="predicted"/>
<accession>A0A1G2V3M9</accession>
<dbReference type="EMBL" id="MHWW01000003">
    <property type="protein sequence ID" value="OHB16223.1"/>
    <property type="molecule type" value="Genomic_DNA"/>
</dbReference>
<evidence type="ECO:0000313" key="3">
    <source>
        <dbReference type="Proteomes" id="UP000177697"/>
    </source>
</evidence>
<sequence length="263" mass="30430">MNRFEFGKNWQSFLNNHFSNEVLEASKLKLADFLKVDTLADKTFVDFGSGSGLHSLAALELGAKVVMSVDYDKVAVECAERLKANSPYKENWQVHQGSLLDSSFISGLGQFDIVYCWGVAHHTGNMWQALENISKNIKKGGVIFVAIYNNVEGKLGSRMWWQIKHFYNKSPFIVKKIMEYMYISYNFVILLLHLKNPFNVMSSYKTKRGMAWSTDLVDWLGGYPYEYASVREIFDFYKQRSFELQNIKTTNYIGCNQFLFIKK</sequence>
<dbReference type="InterPro" id="IPR013217">
    <property type="entry name" value="Methyltransf_12"/>
</dbReference>
<protein>
    <recommendedName>
        <fullName evidence="1">Methyltransferase type 12 domain-containing protein</fullName>
    </recommendedName>
</protein>
<evidence type="ECO:0000259" key="1">
    <source>
        <dbReference type="Pfam" id="PF08242"/>
    </source>
</evidence>
<dbReference type="AlphaFoldDB" id="A0A1G2V3M9"/>
<dbReference type="Gene3D" id="3.40.50.150">
    <property type="entry name" value="Vaccinia Virus protein VP39"/>
    <property type="match status" value="1"/>
</dbReference>
<dbReference type="Proteomes" id="UP000177697">
    <property type="component" value="Unassembled WGS sequence"/>
</dbReference>
<evidence type="ECO:0000313" key="2">
    <source>
        <dbReference type="EMBL" id="OHB16223.1"/>
    </source>
</evidence>
<comment type="caution">
    <text evidence="2">The sequence shown here is derived from an EMBL/GenBank/DDBJ whole genome shotgun (WGS) entry which is preliminary data.</text>
</comment>
<gene>
    <name evidence="2" type="ORF">A2431_02325</name>
</gene>
<name>A0A1G2V3M9_9BACT</name>
<dbReference type="InterPro" id="IPR029063">
    <property type="entry name" value="SAM-dependent_MTases_sf"/>
</dbReference>
<feature type="domain" description="Methyltransferase type 12" evidence="1">
    <location>
        <begin position="45"/>
        <end position="143"/>
    </location>
</feature>